<dbReference type="EMBL" id="JACJVR010000090">
    <property type="protein sequence ID" value="MBB6694401.1"/>
    <property type="molecule type" value="Genomic_DNA"/>
</dbReference>
<keyword evidence="2" id="KW-1185">Reference proteome</keyword>
<organism evidence="1 2">
    <name type="scientific">Cohnella xylanilytica</name>
    <dbReference type="NCBI Taxonomy" id="557555"/>
    <lineage>
        <taxon>Bacteria</taxon>
        <taxon>Bacillati</taxon>
        <taxon>Bacillota</taxon>
        <taxon>Bacilli</taxon>
        <taxon>Bacillales</taxon>
        <taxon>Paenibacillaceae</taxon>
        <taxon>Cohnella</taxon>
    </lineage>
</organism>
<evidence type="ECO:0000313" key="1">
    <source>
        <dbReference type="EMBL" id="MBB6694401.1"/>
    </source>
</evidence>
<accession>A0A841U8Q9</accession>
<sequence length="78" mass="8738">MAQIIAICKREELPMAAQFYLKEEREDTGEPMYCTTVIRPCGDSEGLDQISFIAESMQYGRAGKPWVAAYTVRTEGGQ</sequence>
<protein>
    <submittedName>
        <fullName evidence="1">Uncharacterized protein</fullName>
    </submittedName>
</protein>
<name>A0A841U8Q9_9BACL</name>
<dbReference type="Proteomes" id="UP000553776">
    <property type="component" value="Unassembled WGS sequence"/>
</dbReference>
<proteinExistence type="predicted"/>
<evidence type="ECO:0000313" key="2">
    <source>
        <dbReference type="Proteomes" id="UP000553776"/>
    </source>
</evidence>
<dbReference type="AlphaFoldDB" id="A0A841U8Q9"/>
<reference evidence="1 2" key="1">
    <citation type="submission" date="2020-08" db="EMBL/GenBank/DDBJ databases">
        <title>Cohnella phylogeny.</title>
        <authorList>
            <person name="Dunlap C."/>
        </authorList>
    </citation>
    <scope>NUCLEOTIDE SEQUENCE [LARGE SCALE GENOMIC DNA]</scope>
    <source>
        <strain evidence="1 2">DSM 25239</strain>
    </source>
</reference>
<gene>
    <name evidence="1" type="ORF">H7B90_23675</name>
</gene>
<comment type="caution">
    <text evidence="1">The sequence shown here is derived from an EMBL/GenBank/DDBJ whole genome shotgun (WGS) entry which is preliminary data.</text>
</comment>